<dbReference type="EMBL" id="BART01000858">
    <property type="protein sequence ID" value="GAG57674.1"/>
    <property type="molecule type" value="Genomic_DNA"/>
</dbReference>
<dbReference type="Pfam" id="PF21838">
    <property type="entry name" value="DUF6897"/>
    <property type="match status" value="1"/>
</dbReference>
<dbReference type="NCBIfam" id="NF041655">
    <property type="entry name" value="MM0924_fam"/>
    <property type="match status" value="1"/>
</dbReference>
<proteinExistence type="predicted"/>
<evidence type="ECO:0000313" key="1">
    <source>
        <dbReference type="EMBL" id="GAG57674.1"/>
    </source>
</evidence>
<dbReference type="InterPro" id="IPR048163">
    <property type="entry name" value="MM0924_fam"/>
</dbReference>
<reference evidence="1" key="1">
    <citation type="journal article" date="2014" name="Front. Microbiol.">
        <title>High frequency of phylogenetically diverse reductive dehalogenase-homologous genes in deep subseafloor sedimentary metagenomes.</title>
        <authorList>
            <person name="Kawai M."/>
            <person name="Futagami T."/>
            <person name="Toyoda A."/>
            <person name="Takaki Y."/>
            <person name="Nishi S."/>
            <person name="Hori S."/>
            <person name="Arai W."/>
            <person name="Tsubouchi T."/>
            <person name="Morono Y."/>
            <person name="Uchiyama I."/>
            <person name="Ito T."/>
            <person name="Fujiyama A."/>
            <person name="Inagaki F."/>
            <person name="Takami H."/>
        </authorList>
    </citation>
    <scope>NUCLEOTIDE SEQUENCE</scope>
    <source>
        <strain evidence="1">Expedition CK06-06</strain>
    </source>
</reference>
<dbReference type="InterPro" id="IPR054192">
    <property type="entry name" value="DUF6897"/>
</dbReference>
<gene>
    <name evidence="1" type="ORF">S01H4_03478</name>
</gene>
<dbReference type="AlphaFoldDB" id="X0YN00"/>
<name>X0YN00_9ZZZZ</name>
<organism evidence="1">
    <name type="scientific">marine sediment metagenome</name>
    <dbReference type="NCBI Taxonomy" id="412755"/>
    <lineage>
        <taxon>unclassified sequences</taxon>
        <taxon>metagenomes</taxon>
        <taxon>ecological metagenomes</taxon>
    </lineage>
</organism>
<accession>X0YN00</accession>
<sequence length="73" mass="8329">MIIINISKFISEHLINKEVDVYCNPDSIFSGKAIGCADNVLTLLDKTATMTFINIPHIIAIWEKKRRKAINRK</sequence>
<protein>
    <submittedName>
        <fullName evidence="1">Uncharacterized protein</fullName>
    </submittedName>
</protein>
<comment type="caution">
    <text evidence="1">The sequence shown here is derived from an EMBL/GenBank/DDBJ whole genome shotgun (WGS) entry which is preliminary data.</text>
</comment>